<dbReference type="InterPro" id="IPR019405">
    <property type="entry name" value="Lactonase_7-beta_prop"/>
</dbReference>
<dbReference type="InterPro" id="IPR050282">
    <property type="entry name" value="Cycloisomerase_2"/>
</dbReference>
<comment type="caution">
    <text evidence="2">The sequence shown here is derived from an EMBL/GenBank/DDBJ whole genome shotgun (WGS) entry which is preliminary data.</text>
</comment>
<evidence type="ECO:0008006" key="4">
    <source>
        <dbReference type="Google" id="ProtNLM"/>
    </source>
</evidence>
<dbReference type="Proteomes" id="UP000253551">
    <property type="component" value="Unassembled WGS sequence"/>
</dbReference>
<keyword evidence="3" id="KW-1185">Reference proteome</keyword>
<comment type="similarity">
    <text evidence="1">Belongs to the cycloisomerase 2 family.</text>
</comment>
<dbReference type="OrthoDB" id="9972196at2759"/>
<dbReference type="GO" id="GO:0005829">
    <property type="term" value="C:cytosol"/>
    <property type="evidence" value="ECO:0007669"/>
    <property type="project" value="TreeGrafter"/>
</dbReference>
<dbReference type="EMBL" id="PJQM01002031">
    <property type="protein sequence ID" value="RCH98740.1"/>
    <property type="molecule type" value="Genomic_DNA"/>
</dbReference>
<dbReference type="Gene3D" id="2.130.10.10">
    <property type="entry name" value="YVTN repeat-like/Quinoprotein amine dehydrogenase"/>
    <property type="match status" value="1"/>
</dbReference>
<name>A0A367K9A6_RHIST</name>
<dbReference type="GO" id="GO:0017057">
    <property type="term" value="F:6-phosphogluconolactonase activity"/>
    <property type="evidence" value="ECO:0007669"/>
    <property type="project" value="TreeGrafter"/>
</dbReference>
<dbReference type="STRING" id="4846.A0A367K9A6"/>
<dbReference type="SUPFAM" id="SSF51004">
    <property type="entry name" value="C-terminal (heme d1) domain of cytochrome cd1-nitrite reductase"/>
    <property type="match status" value="1"/>
</dbReference>
<organism evidence="2 3">
    <name type="scientific">Rhizopus stolonifer</name>
    <name type="common">Rhizopus nigricans</name>
    <dbReference type="NCBI Taxonomy" id="4846"/>
    <lineage>
        <taxon>Eukaryota</taxon>
        <taxon>Fungi</taxon>
        <taxon>Fungi incertae sedis</taxon>
        <taxon>Mucoromycota</taxon>
        <taxon>Mucoromycotina</taxon>
        <taxon>Mucoromycetes</taxon>
        <taxon>Mucorales</taxon>
        <taxon>Mucorineae</taxon>
        <taxon>Rhizopodaceae</taxon>
        <taxon>Rhizopus</taxon>
    </lineage>
</organism>
<protein>
    <recommendedName>
        <fullName evidence="4">6-phosphogluconolactonase</fullName>
    </recommendedName>
</protein>
<evidence type="ECO:0000313" key="2">
    <source>
        <dbReference type="EMBL" id="RCH98740.1"/>
    </source>
</evidence>
<evidence type="ECO:0000256" key="1">
    <source>
        <dbReference type="ARBA" id="ARBA00005564"/>
    </source>
</evidence>
<proteinExistence type="inferred from homology"/>
<gene>
    <name evidence="2" type="ORF">CU098_010638</name>
</gene>
<dbReference type="Pfam" id="PF10282">
    <property type="entry name" value="Lactonase"/>
    <property type="match status" value="1"/>
</dbReference>
<dbReference type="PANTHER" id="PTHR30344:SF1">
    <property type="entry name" value="6-PHOSPHOGLUCONOLACTONASE"/>
    <property type="match status" value="1"/>
</dbReference>
<dbReference type="InterPro" id="IPR011048">
    <property type="entry name" value="Haem_d1_sf"/>
</dbReference>
<dbReference type="AlphaFoldDB" id="A0A367K9A6"/>
<accession>A0A367K9A6</accession>
<dbReference type="PANTHER" id="PTHR30344">
    <property type="entry name" value="6-PHOSPHOGLUCONOLACTONASE-RELATED"/>
    <property type="match status" value="1"/>
</dbReference>
<dbReference type="InterPro" id="IPR015943">
    <property type="entry name" value="WD40/YVTN_repeat-like_dom_sf"/>
</dbReference>
<sequence length="357" mass="39506">MTQLQVYVSGYTGEQSKGIYLYSFDTEKGSLSSKGLVAESDNPSWLHYKNGHIYATNEVGSFQGQSTGYVSAYRVKEEGQLELVSQQSTEGEFPCHATSDATGRYLLVGNYVGGSVAVLPIESSGLGKITNLVNHDTLYKPTMGNPDRQEKSHCHSVDLDPVAECFLFVNDLGCDLLAAHRFQNGTLQPHSTFVFPKGTGPRHLKFAPNHNHFVYVVGELSNEVFMLEFDFEKGEFLQVQSIAALPEDFKGENLGSEIEFSPNGKFLYVSMRGYDALTIFEVNEWTGKLSLVGYQPTGGKYPRHFTIDPTGQFLLVGNKDSNNIVVFKLNSENGSLEQVSTIEHVEPTCVRFSPSYT</sequence>
<reference evidence="2 3" key="1">
    <citation type="journal article" date="2018" name="G3 (Bethesda)">
        <title>Phylogenetic and Phylogenomic Definition of Rhizopus Species.</title>
        <authorList>
            <person name="Gryganskyi A.P."/>
            <person name="Golan J."/>
            <person name="Dolatabadi S."/>
            <person name="Mondo S."/>
            <person name="Robb S."/>
            <person name="Idnurm A."/>
            <person name="Muszewska A."/>
            <person name="Steczkiewicz K."/>
            <person name="Masonjones S."/>
            <person name="Liao H.L."/>
            <person name="Gajdeczka M.T."/>
            <person name="Anike F."/>
            <person name="Vuek A."/>
            <person name="Anishchenko I.M."/>
            <person name="Voigt K."/>
            <person name="de Hoog G.S."/>
            <person name="Smith M.E."/>
            <person name="Heitman J."/>
            <person name="Vilgalys R."/>
            <person name="Stajich J.E."/>
        </authorList>
    </citation>
    <scope>NUCLEOTIDE SEQUENCE [LARGE SCALE GENOMIC DNA]</scope>
    <source>
        <strain evidence="2 3">LSU 92-RS-03</strain>
    </source>
</reference>
<evidence type="ECO:0000313" key="3">
    <source>
        <dbReference type="Proteomes" id="UP000253551"/>
    </source>
</evidence>